<dbReference type="Pfam" id="PF13527">
    <property type="entry name" value="Acetyltransf_9"/>
    <property type="match status" value="1"/>
</dbReference>
<name>A0A9W6MI82_9ACTN</name>
<dbReference type="AlphaFoldDB" id="A0A9W6MI82"/>
<dbReference type="Proteomes" id="UP001143474">
    <property type="component" value="Unassembled WGS sequence"/>
</dbReference>
<dbReference type="InterPro" id="IPR000182">
    <property type="entry name" value="GNAT_dom"/>
</dbReference>
<dbReference type="PANTHER" id="PTHR37817:SF1">
    <property type="entry name" value="N-ACETYLTRANSFERASE EIS"/>
    <property type="match status" value="1"/>
</dbReference>
<keyword evidence="3" id="KW-1185">Reference proteome</keyword>
<dbReference type="SUPFAM" id="SSF55718">
    <property type="entry name" value="SCP-like"/>
    <property type="match status" value="1"/>
</dbReference>
<evidence type="ECO:0000259" key="1">
    <source>
        <dbReference type="PROSITE" id="PS51186"/>
    </source>
</evidence>
<dbReference type="Pfam" id="PF17668">
    <property type="entry name" value="Acetyltransf_17"/>
    <property type="match status" value="1"/>
</dbReference>
<reference evidence="2" key="2">
    <citation type="submission" date="2023-01" db="EMBL/GenBank/DDBJ databases">
        <authorList>
            <person name="Sun Q."/>
            <person name="Evtushenko L."/>
        </authorList>
    </citation>
    <scope>NUCLEOTIDE SEQUENCE</scope>
    <source>
        <strain evidence="2">VKM Ac-2007</strain>
    </source>
</reference>
<organism evidence="2 3">
    <name type="scientific">Streptosporangium carneum</name>
    <dbReference type="NCBI Taxonomy" id="47481"/>
    <lineage>
        <taxon>Bacteria</taxon>
        <taxon>Bacillati</taxon>
        <taxon>Actinomycetota</taxon>
        <taxon>Actinomycetes</taxon>
        <taxon>Streptosporangiales</taxon>
        <taxon>Streptosporangiaceae</taxon>
        <taxon>Streptosporangium</taxon>
    </lineage>
</organism>
<evidence type="ECO:0000313" key="2">
    <source>
        <dbReference type="EMBL" id="GLK14683.1"/>
    </source>
</evidence>
<accession>A0A9W6MI82</accession>
<evidence type="ECO:0000313" key="3">
    <source>
        <dbReference type="Proteomes" id="UP001143474"/>
    </source>
</evidence>
<comment type="caution">
    <text evidence="2">The sequence shown here is derived from an EMBL/GenBank/DDBJ whole genome shotgun (WGS) entry which is preliminary data.</text>
</comment>
<feature type="domain" description="N-acetyltransferase" evidence="1">
    <location>
        <begin position="1"/>
        <end position="145"/>
    </location>
</feature>
<dbReference type="Pfam" id="PF13530">
    <property type="entry name" value="SCP2_2"/>
    <property type="match status" value="1"/>
</dbReference>
<dbReference type="CDD" id="cd04301">
    <property type="entry name" value="NAT_SF"/>
    <property type="match status" value="1"/>
</dbReference>
<dbReference type="GO" id="GO:0034069">
    <property type="term" value="F:aminoglycoside N-acetyltransferase activity"/>
    <property type="evidence" value="ECO:0007669"/>
    <property type="project" value="TreeGrafter"/>
</dbReference>
<dbReference type="GO" id="GO:0030649">
    <property type="term" value="P:aminoglycoside antibiotic catabolic process"/>
    <property type="evidence" value="ECO:0007669"/>
    <property type="project" value="TreeGrafter"/>
</dbReference>
<sequence>MTVDDLDAVVDNTTRAFGPMSDADQEAWLKLVTPMLAEGRYLGAFDGARLVATSRINDFTQWWHGRQISMGGVASVTVAPEDRGRGVGRRIMLETLDRCARLGHPVSALYPATTRIYRSLGWEHAGAMHRAVLPAEALRTIRQSEPVEVRRMGPGDAHEVVSVLRKVHFATRACGPVCWDVATWESRLAARDDFLYLAEDGFVVYRWRGRDIEVSNLVAGSEATARALWSLVGTSASIAKSVHAVVAPDDPVFWLIGDRSSDEVGQTRWMFRVVDLASAISLRGFPGSVALEAVVQVDDPQRPANSGPWHLSVFGGSATAQPAGALPTAMPAFTVGGFSALFAGVPTATLRRTGALTGPADGDDALDAAFHARPHMLDYF</sequence>
<dbReference type="PANTHER" id="PTHR37817">
    <property type="entry name" value="N-ACETYLTRANSFERASE EIS"/>
    <property type="match status" value="1"/>
</dbReference>
<dbReference type="InterPro" id="IPR051554">
    <property type="entry name" value="Acetyltransferase_Eis"/>
</dbReference>
<dbReference type="PROSITE" id="PS51186">
    <property type="entry name" value="GNAT"/>
    <property type="match status" value="1"/>
</dbReference>
<gene>
    <name evidence="2" type="ORF">GCM10017600_80950</name>
</gene>
<dbReference type="Gene3D" id="3.30.1050.10">
    <property type="entry name" value="SCP2 sterol-binding domain"/>
    <property type="match status" value="1"/>
</dbReference>
<reference evidence="2" key="1">
    <citation type="journal article" date="2014" name="Int. J. Syst. Evol. Microbiol.">
        <title>Complete genome sequence of Corynebacterium casei LMG S-19264T (=DSM 44701T), isolated from a smear-ripened cheese.</title>
        <authorList>
            <consortium name="US DOE Joint Genome Institute (JGI-PGF)"/>
            <person name="Walter F."/>
            <person name="Albersmeier A."/>
            <person name="Kalinowski J."/>
            <person name="Ruckert C."/>
        </authorList>
    </citation>
    <scope>NUCLEOTIDE SEQUENCE</scope>
    <source>
        <strain evidence="2">VKM Ac-2007</strain>
    </source>
</reference>
<protein>
    <submittedName>
        <fullName evidence="2">UPF0256 protein</fullName>
    </submittedName>
</protein>
<dbReference type="Gene3D" id="3.40.630.30">
    <property type="match status" value="2"/>
</dbReference>
<dbReference type="InterPro" id="IPR041380">
    <property type="entry name" value="Acetyltransf_17"/>
</dbReference>
<proteinExistence type="predicted"/>
<dbReference type="InterPro" id="IPR016181">
    <property type="entry name" value="Acyl_CoA_acyltransferase"/>
</dbReference>
<dbReference type="InterPro" id="IPR025559">
    <property type="entry name" value="Eis_dom"/>
</dbReference>
<dbReference type="SUPFAM" id="SSF55729">
    <property type="entry name" value="Acyl-CoA N-acyltransferases (Nat)"/>
    <property type="match status" value="1"/>
</dbReference>
<dbReference type="EMBL" id="BSEV01000035">
    <property type="protein sequence ID" value="GLK14683.1"/>
    <property type="molecule type" value="Genomic_DNA"/>
</dbReference>
<dbReference type="InterPro" id="IPR036527">
    <property type="entry name" value="SCP2_sterol-bd_dom_sf"/>
</dbReference>